<dbReference type="PANTHER" id="PTHR22576">
    <property type="entry name" value="MUCOSA ASSOCIATED LYMPHOID TISSUE LYMPHOMA TRANSLOCATION PROTEIN 1/PARACASPASE"/>
    <property type="match status" value="1"/>
</dbReference>
<dbReference type="EMBL" id="CAJOBZ010000065">
    <property type="protein sequence ID" value="CAF4938858.1"/>
    <property type="molecule type" value="Genomic_DNA"/>
</dbReference>
<dbReference type="GO" id="GO:0004197">
    <property type="term" value="F:cysteine-type endopeptidase activity"/>
    <property type="evidence" value="ECO:0007669"/>
    <property type="project" value="InterPro"/>
</dbReference>
<dbReference type="SMART" id="SM00115">
    <property type="entry name" value="CASc"/>
    <property type="match status" value="1"/>
</dbReference>
<dbReference type="GO" id="GO:0006508">
    <property type="term" value="P:proteolysis"/>
    <property type="evidence" value="ECO:0007669"/>
    <property type="project" value="InterPro"/>
</dbReference>
<dbReference type="InterPro" id="IPR015917">
    <property type="entry name" value="Pept_C14A"/>
</dbReference>
<dbReference type="Pfam" id="PF00656">
    <property type="entry name" value="Peptidase_C14"/>
    <property type="match status" value="1"/>
</dbReference>
<dbReference type="PANTHER" id="PTHR22576:SF41">
    <property type="entry name" value="CASPASE 14, APOPTOSIS-RELATED CYSTEINE PEPTIDASE"/>
    <property type="match status" value="1"/>
</dbReference>
<evidence type="ECO:0000313" key="5">
    <source>
        <dbReference type="EMBL" id="CAF4938858.1"/>
    </source>
</evidence>
<comment type="caution">
    <text evidence="5">The sequence shown here is derived from an EMBL/GenBank/DDBJ whole genome shotgun (WGS) entry which is preliminary data.</text>
</comment>
<dbReference type="AlphaFoldDB" id="A0A821X9B3"/>
<protein>
    <recommendedName>
        <fullName evidence="7">Caspase-8</fullName>
    </recommendedName>
</protein>
<organism evidence="5 6">
    <name type="scientific">Pieris macdunnoughi</name>
    <dbReference type="NCBI Taxonomy" id="345717"/>
    <lineage>
        <taxon>Eukaryota</taxon>
        <taxon>Metazoa</taxon>
        <taxon>Ecdysozoa</taxon>
        <taxon>Arthropoda</taxon>
        <taxon>Hexapoda</taxon>
        <taxon>Insecta</taxon>
        <taxon>Pterygota</taxon>
        <taxon>Neoptera</taxon>
        <taxon>Endopterygota</taxon>
        <taxon>Lepidoptera</taxon>
        <taxon>Glossata</taxon>
        <taxon>Ditrysia</taxon>
        <taxon>Papilionoidea</taxon>
        <taxon>Pieridae</taxon>
        <taxon>Pierinae</taxon>
        <taxon>Pieris</taxon>
    </lineage>
</organism>
<evidence type="ECO:0000259" key="3">
    <source>
        <dbReference type="PROSITE" id="PS50207"/>
    </source>
</evidence>
<dbReference type="Pfam" id="PF23724">
    <property type="entry name" value="Dredd_2nd"/>
    <property type="match status" value="1"/>
</dbReference>
<dbReference type="PROSITE" id="PS50208">
    <property type="entry name" value="CASPASE_P20"/>
    <property type="match status" value="1"/>
</dbReference>
<evidence type="ECO:0000256" key="2">
    <source>
        <dbReference type="RuleBase" id="RU003971"/>
    </source>
</evidence>
<reference evidence="5" key="1">
    <citation type="submission" date="2021-02" db="EMBL/GenBank/DDBJ databases">
        <authorList>
            <person name="Steward A R."/>
        </authorList>
    </citation>
    <scope>NUCLEOTIDE SEQUENCE</scope>
</reference>
<evidence type="ECO:0000259" key="4">
    <source>
        <dbReference type="PROSITE" id="PS50208"/>
    </source>
</evidence>
<dbReference type="InterPro" id="IPR029030">
    <property type="entry name" value="Caspase-like_dom_sf"/>
</dbReference>
<dbReference type="InterPro" id="IPR056260">
    <property type="entry name" value="Dredd_2nd"/>
</dbReference>
<dbReference type="SUPFAM" id="SSF52129">
    <property type="entry name" value="Caspase-like"/>
    <property type="match status" value="1"/>
</dbReference>
<dbReference type="PRINTS" id="PR00376">
    <property type="entry name" value="IL1BCENZYME"/>
</dbReference>
<evidence type="ECO:0008006" key="7">
    <source>
        <dbReference type="Google" id="ProtNLM"/>
    </source>
</evidence>
<keyword evidence="6" id="KW-1185">Reference proteome</keyword>
<gene>
    <name evidence="5" type="ORF">PMACD_LOCUS14541</name>
</gene>
<sequence>MNMSDLILQNINSINLDVVLKIQKDLDPYDLTSLVFLLYDVPDTALQRLIVYQRVSKDVNDNMNLLYHWVSHAQMRPTWKYEFLEALCICRQYSVIKKLGLNVSAVKEHYLPNNINFCIHINPLKKILYRLCESINTDTLHTLKQTLHSFDQDITDYESCELVFLELMCKKFILDRNDLCKHTKVDYQKLTQILEHFPVLSSYSVYISELESKLNNTKNYFIKDMSKNSPLQNTASDVNRSHVGSKCDGTDLDEFYEQLNQLKIEDIDNDLMTDKQKCDDSYDILNPNRIGVCCIINQEDFYPSKENITKSIHVNLTTRYGSTKDQVALQKTMEALNFEVVVYKNLNSKDFMSSLKNVLKKKVHNEDSVFVLCVLSHGVRGHVYAADSVKIKVEDIQCLLDSDLAIKLYGKPKVLILQACQVNDESPSIQTLIPDGPSSELFLRKSDFLIYWATAPEYEAFRQESKGSLFIQFLCVIVKNNAHHDHIHDIFTKVTKIVIDVCSRVQKVQVPIFESTLRKKLFLRR</sequence>
<dbReference type="Proteomes" id="UP000663880">
    <property type="component" value="Unassembled WGS sequence"/>
</dbReference>
<dbReference type="Gene3D" id="3.40.50.1460">
    <property type="match status" value="1"/>
</dbReference>
<dbReference type="InterPro" id="IPR011600">
    <property type="entry name" value="Pept_C14_caspase"/>
</dbReference>
<dbReference type="InterPro" id="IPR056259">
    <property type="entry name" value="Dredd_N"/>
</dbReference>
<dbReference type="InterPro" id="IPR052039">
    <property type="entry name" value="Caspase-related_regulators"/>
</dbReference>
<name>A0A821X9B3_9NEOP</name>
<accession>A0A821X9B3</accession>
<dbReference type="InterPro" id="IPR002138">
    <property type="entry name" value="Pept_C14_p10"/>
</dbReference>
<dbReference type="PROSITE" id="PS50207">
    <property type="entry name" value="CASPASE_P10"/>
    <property type="match status" value="1"/>
</dbReference>
<evidence type="ECO:0000256" key="1">
    <source>
        <dbReference type="ARBA" id="ARBA00010134"/>
    </source>
</evidence>
<proteinExistence type="inferred from homology"/>
<feature type="domain" description="Caspase family p10" evidence="3">
    <location>
        <begin position="445"/>
        <end position="525"/>
    </location>
</feature>
<evidence type="ECO:0000313" key="6">
    <source>
        <dbReference type="Proteomes" id="UP000663880"/>
    </source>
</evidence>
<comment type="similarity">
    <text evidence="1 2">Belongs to the peptidase C14A family.</text>
</comment>
<dbReference type="Pfam" id="PF23725">
    <property type="entry name" value="Dredd_N"/>
    <property type="match status" value="1"/>
</dbReference>
<dbReference type="OrthoDB" id="6044770at2759"/>
<dbReference type="InterPro" id="IPR001309">
    <property type="entry name" value="Pept_C14_p20"/>
</dbReference>
<feature type="domain" description="Caspase family p20" evidence="4">
    <location>
        <begin position="289"/>
        <end position="424"/>
    </location>
</feature>